<dbReference type="InterPro" id="IPR021739">
    <property type="entry name" value="SaV-like"/>
</dbReference>
<dbReference type="Proteomes" id="UP000052245">
    <property type="component" value="Unassembled WGS sequence"/>
</dbReference>
<evidence type="ECO:0000313" key="1">
    <source>
        <dbReference type="EMBL" id="CUU75247.1"/>
    </source>
</evidence>
<reference evidence="1 2" key="1">
    <citation type="submission" date="2015-11" db="EMBL/GenBank/DDBJ databases">
        <authorList>
            <consortium name="Pathogen Informatics"/>
        </authorList>
    </citation>
    <scope>NUCLEOTIDE SEQUENCE [LARGE SCALE GENOMIC DNA]</scope>
    <source>
        <strain evidence="1 2">007A-0283</strain>
    </source>
</reference>
<organism evidence="1 2">
    <name type="scientific">Campylobacter hyointestinalis subsp. hyointestinalis</name>
    <dbReference type="NCBI Taxonomy" id="91352"/>
    <lineage>
        <taxon>Bacteria</taxon>
        <taxon>Pseudomonadati</taxon>
        <taxon>Campylobacterota</taxon>
        <taxon>Epsilonproteobacteria</taxon>
        <taxon>Campylobacterales</taxon>
        <taxon>Campylobacteraceae</taxon>
        <taxon>Campylobacter</taxon>
    </lineage>
</organism>
<gene>
    <name evidence="1" type="ORF">ERS739223_00526</name>
</gene>
<evidence type="ECO:0000313" key="2">
    <source>
        <dbReference type="Proteomes" id="UP000052245"/>
    </source>
</evidence>
<dbReference type="AlphaFoldDB" id="A0A9W5AQQ5"/>
<dbReference type="EMBL" id="FAVC01000001">
    <property type="protein sequence ID" value="CUU75247.1"/>
    <property type="molecule type" value="Genomic_DNA"/>
</dbReference>
<comment type="caution">
    <text evidence="1">The sequence shown here is derived from an EMBL/GenBank/DDBJ whole genome shotgun (WGS) entry which is preliminary data.</text>
</comment>
<dbReference type="RefSeq" id="WP_059434509.1">
    <property type="nucleotide sequence ID" value="NZ_FAUY01000002.1"/>
</dbReference>
<name>A0A9W5AQQ5_CAMHY</name>
<proteinExistence type="predicted"/>
<dbReference type="Pfam" id="PF11753">
    <property type="entry name" value="DUF3310"/>
    <property type="match status" value="1"/>
</dbReference>
<protein>
    <submittedName>
        <fullName evidence="1">Protein of unknwon function (DUF3310)</fullName>
    </submittedName>
</protein>
<sequence length="90" mass="10499">MSDYIRDLKEQIAIAQIEQCAHSYQIGGNHYQKMVIQPIDFIIQNELSFPVGSAVKYLCRYKEKGGVEDLKKARHYIDFLIEEEECKNES</sequence>
<accession>A0A9W5AQQ5</accession>